<dbReference type="Gene3D" id="3.40.50.2300">
    <property type="match status" value="1"/>
</dbReference>
<dbReference type="Pfam" id="PF00072">
    <property type="entry name" value="Response_reg"/>
    <property type="match status" value="1"/>
</dbReference>
<name>B8EMN2_METSB</name>
<dbReference type="OrthoDB" id="3678174at2"/>
<dbReference type="PROSITE" id="PS50043">
    <property type="entry name" value="HTH_LUXR_2"/>
    <property type="match status" value="1"/>
</dbReference>
<proteinExistence type="predicted"/>
<dbReference type="AlphaFoldDB" id="B8EMN2"/>
<feature type="domain" description="Response regulatory" evidence="5">
    <location>
        <begin position="6"/>
        <end position="121"/>
    </location>
</feature>
<accession>B8EMN2</accession>
<dbReference type="InterPro" id="IPR058245">
    <property type="entry name" value="NreC/VraR/RcsB-like_REC"/>
</dbReference>
<dbReference type="InterPro" id="IPR016032">
    <property type="entry name" value="Sig_transdc_resp-reg_C-effctor"/>
</dbReference>
<keyword evidence="1 3" id="KW-0597">Phosphoprotein</keyword>
<dbReference type="InterPro" id="IPR039420">
    <property type="entry name" value="WalR-like"/>
</dbReference>
<evidence type="ECO:0000313" key="7">
    <source>
        <dbReference type="Proteomes" id="UP000002257"/>
    </source>
</evidence>
<protein>
    <submittedName>
        <fullName evidence="6">Two component transcriptional regulator, LuxR family</fullName>
    </submittedName>
</protein>
<dbReference type="eggNOG" id="COG2197">
    <property type="taxonomic scope" value="Bacteria"/>
</dbReference>
<dbReference type="RefSeq" id="WP_012592779.1">
    <property type="nucleotide sequence ID" value="NC_011666.1"/>
</dbReference>
<dbReference type="EMBL" id="CP001280">
    <property type="protein sequence ID" value="ACK52711.1"/>
    <property type="molecule type" value="Genomic_DNA"/>
</dbReference>
<dbReference type="Proteomes" id="UP000002257">
    <property type="component" value="Chromosome"/>
</dbReference>
<gene>
    <name evidence="6" type="ordered locus">Msil_3829</name>
</gene>
<dbReference type="KEGG" id="msl:Msil_3829"/>
<evidence type="ECO:0000313" key="6">
    <source>
        <dbReference type="EMBL" id="ACK52711.1"/>
    </source>
</evidence>
<dbReference type="GO" id="GO:0003677">
    <property type="term" value="F:DNA binding"/>
    <property type="evidence" value="ECO:0007669"/>
    <property type="project" value="UniProtKB-KW"/>
</dbReference>
<dbReference type="SMART" id="SM00448">
    <property type="entry name" value="REC"/>
    <property type="match status" value="1"/>
</dbReference>
<dbReference type="InterPro" id="IPR011006">
    <property type="entry name" value="CheY-like_superfamily"/>
</dbReference>
<dbReference type="GO" id="GO:0000160">
    <property type="term" value="P:phosphorelay signal transduction system"/>
    <property type="evidence" value="ECO:0007669"/>
    <property type="project" value="InterPro"/>
</dbReference>
<feature type="domain" description="HTH luxR-type" evidence="4">
    <location>
        <begin position="143"/>
        <end position="208"/>
    </location>
</feature>
<dbReference type="PRINTS" id="PR00038">
    <property type="entry name" value="HTHLUXR"/>
</dbReference>
<feature type="modified residue" description="4-aspartylphosphate" evidence="3">
    <location>
        <position position="56"/>
    </location>
</feature>
<evidence type="ECO:0000256" key="3">
    <source>
        <dbReference type="PROSITE-ProRule" id="PRU00169"/>
    </source>
</evidence>
<evidence type="ECO:0000259" key="5">
    <source>
        <dbReference type="PROSITE" id="PS50110"/>
    </source>
</evidence>
<dbReference type="HOGENOM" id="CLU_000445_90_1_5"/>
<dbReference type="SMART" id="SM00421">
    <property type="entry name" value="HTH_LUXR"/>
    <property type="match status" value="1"/>
</dbReference>
<evidence type="ECO:0000256" key="2">
    <source>
        <dbReference type="ARBA" id="ARBA00023125"/>
    </source>
</evidence>
<dbReference type="PANTHER" id="PTHR43214:SF43">
    <property type="entry name" value="TWO-COMPONENT RESPONSE REGULATOR"/>
    <property type="match status" value="1"/>
</dbReference>
<keyword evidence="2" id="KW-0238">DNA-binding</keyword>
<dbReference type="SUPFAM" id="SSF46894">
    <property type="entry name" value="C-terminal effector domain of the bipartite response regulators"/>
    <property type="match status" value="1"/>
</dbReference>
<evidence type="ECO:0000259" key="4">
    <source>
        <dbReference type="PROSITE" id="PS50043"/>
    </source>
</evidence>
<sequence>MSERTKILLIEDHPIVRDGCLRILARRPDFEPFEASSAQAGLDANRALRPAVIILDLELPDQGGLEVIPELLRDNPGTRIVIFTMYEAASFVTRALERGARGYVTKNDDPNAILQAIDKALAGAVYLGQSVAQNLALANFEPVEDPLRVLSEREKQVVTLLGEGKNLSEISAALAIGYKTAANIVSAVKQKLGIGTSPALIKFAVELRGRG</sequence>
<dbReference type="Pfam" id="PF00196">
    <property type="entry name" value="GerE"/>
    <property type="match status" value="1"/>
</dbReference>
<reference evidence="6 7" key="1">
    <citation type="journal article" date="2010" name="J. Bacteriol.">
        <title>Complete genome sequence of the aerobic facultative methanotroph Methylocella silvestris BL2.</title>
        <authorList>
            <person name="Chen Y."/>
            <person name="Crombie A."/>
            <person name="Rahman M.T."/>
            <person name="Dedysh S.N."/>
            <person name="Liesack W."/>
            <person name="Stott M.B."/>
            <person name="Alam M."/>
            <person name="Theisen A.R."/>
            <person name="Murrell J.C."/>
            <person name="Dunfield P.F."/>
        </authorList>
    </citation>
    <scope>NUCLEOTIDE SEQUENCE [LARGE SCALE GENOMIC DNA]</scope>
    <source>
        <strain evidence="7">DSM 15510 / CIP 108128 / LMG 27833 / NCIMB 13906 / BL2</strain>
    </source>
</reference>
<dbReference type="SUPFAM" id="SSF52172">
    <property type="entry name" value="CheY-like"/>
    <property type="match status" value="1"/>
</dbReference>
<evidence type="ECO:0000256" key="1">
    <source>
        <dbReference type="ARBA" id="ARBA00022553"/>
    </source>
</evidence>
<keyword evidence="7" id="KW-1185">Reference proteome</keyword>
<dbReference type="STRING" id="395965.Msil_3829"/>
<organism evidence="6 7">
    <name type="scientific">Methylocella silvestris (strain DSM 15510 / CIP 108128 / LMG 27833 / NCIMB 13906 / BL2)</name>
    <dbReference type="NCBI Taxonomy" id="395965"/>
    <lineage>
        <taxon>Bacteria</taxon>
        <taxon>Pseudomonadati</taxon>
        <taxon>Pseudomonadota</taxon>
        <taxon>Alphaproteobacteria</taxon>
        <taxon>Hyphomicrobiales</taxon>
        <taxon>Beijerinckiaceae</taxon>
        <taxon>Methylocella</taxon>
    </lineage>
</organism>
<dbReference type="PANTHER" id="PTHR43214">
    <property type="entry name" value="TWO-COMPONENT RESPONSE REGULATOR"/>
    <property type="match status" value="1"/>
</dbReference>
<dbReference type="InterPro" id="IPR001789">
    <property type="entry name" value="Sig_transdc_resp-reg_receiver"/>
</dbReference>
<dbReference type="GO" id="GO:0006355">
    <property type="term" value="P:regulation of DNA-templated transcription"/>
    <property type="evidence" value="ECO:0007669"/>
    <property type="project" value="InterPro"/>
</dbReference>
<dbReference type="InterPro" id="IPR000792">
    <property type="entry name" value="Tscrpt_reg_LuxR_C"/>
</dbReference>
<dbReference type="PROSITE" id="PS50110">
    <property type="entry name" value="RESPONSE_REGULATORY"/>
    <property type="match status" value="1"/>
</dbReference>
<dbReference type="CDD" id="cd17535">
    <property type="entry name" value="REC_NarL-like"/>
    <property type="match status" value="1"/>
</dbReference>